<evidence type="ECO:0000313" key="2">
    <source>
        <dbReference type="EMBL" id="QXM06809.1"/>
    </source>
</evidence>
<dbReference type="EMBL" id="CP078093">
    <property type="protein sequence ID" value="QXM06809.1"/>
    <property type="molecule type" value="Genomic_DNA"/>
</dbReference>
<dbReference type="PIRSF" id="PIRSF018688">
    <property type="entry name" value="UCP018688"/>
    <property type="match status" value="1"/>
</dbReference>
<dbReference type="InterPro" id="IPR016732">
    <property type="entry name" value="UCP018688"/>
</dbReference>
<dbReference type="InterPro" id="IPR024320">
    <property type="entry name" value="LPG_synthase_C"/>
</dbReference>
<gene>
    <name evidence="2" type="ORF">KVH43_03545</name>
</gene>
<proteinExistence type="predicted"/>
<feature type="domain" description="Phosphatidylglycerol lysyltransferase C-terminal" evidence="1">
    <location>
        <begin position="24"/>
        <end position="302"/>
    </location>
</feature>
<evidence type="ECO:0000313" key="3">
    <source>
        <dbReference type="Proteomes" id="UP000886818"/>
    </source>
</evidence>
<name>A0ABX8RCN5_9CLOT</name>
<dbReference type="PANTHER" id="PTHR41373">
    <property type="entry name" value="DUF2156 DOMAIN-CONTAINING PROTEIN"/>
    <property type="match status" value="1"/>
</dbReference>
<protein>
    <submittedName>
        <fullName evidence="2">DUF2156 domain-containing protein</fullName>
    </submittedName>
</protein>
<organism evidence="2 3">
    <name type="scientific">Crassaminicella indica</name>
    <dbReference type="NCBI Taxonomy" id="2855394"/>
    <lineage>
        <taxon>Bacteria</taxon>
        <taxon>Bacillati</taxon>
        <taxon>Bacillota</taxon>
        <taxon>Clostridia</taxon>
        <taxon>Eubacteriales</taxon>
        <taxon>Clostridiaceae</taxon>
        <taxon>Crassaminicella</taxon>
    </lineage>
</organism>
<dbReference type="RefSeq" id="WP_218283502.1">
    <property type="nucleotide sequence ID" value="NZ_CP078093.1"/>
</dbReference>
<dbReference type="Proteomes" id="UP000886818">
    <property type="component" value="Chromosome"/>
</dbReference>
<accession>A0ABX8RCN5</accession>
<reference evidence="2" key="1">
    <citation type="submission" date="2021-07" db="EMBL/GenBank/DDBJ databases">
        <title>Complete genome sequence of Crassaminicella sp. 143-21, isolated from a deep-sea hydrothermal vent.</title>
        <authorList>
            <person name="Li X."/>
        </authorList>
    </citation>
    <scope>NUCLEOTIDE SEQUENCE</scope>
    <source>
        <strain evidence="2">143-21</strain>
    </source>
</reference>
<evidence type="ECO:0000259" key="1">
    <source>
        <dbReference type="Pfam" id="PF09924"/>
    </source>
</evidence>
<sequence>MFKNNIALKDRALFEKYIYSYPYKASGLTFTSLFMWRQLNEFKYEIINDFLCISGINHLNINHKEYFVLPPLTIEKYDIHKLSLTIDTIKNRFESFNHPFNMKLIPKSMLETFQLANPKLIFTPDRANFDYVYLKEDLITLRGRKLHSKKNHLNYFMKNIPHKYVPLTDALIEDCLRLNMRLVEAKTYSTLEAHLIDLEQMAVYEALKNMKALDARGGAILINDKVEAFTLGAKLDAETMVVHIEKANTNYRGLYQAINQQFCKNACLDVKYINREEDMGIPNLRKAKESYRPIKMIEKYDATFHK</sequence>
<dbReference type="PANTHER" id="PTHR41373:SF1">
    <property type="entry name" value="PHOSPHATIDYLGLYCEROL LYSYLTRANSFERASE C-TERMINAL DOMAIN-CONTAINING PROTEIN"/>
    <property type="match status" value="1"/>
</dbReference>
<dbReference type="Pfam" id="PF09924">
    <property type="entry name" value="LPG_synthase_C"/>
    <property type="match status" value="1"/>
</dbReference>
<keyword evidence="3" id="KW-1185">Reference proteome</keyword>